<organism evidence="1 2">
    <name type="scientific">Prevotella jejuni</name>
    <dbReference type="NCBI Taxonomy" id="1177574"/>
    <lineage>
        <taxon>Bacteria</taxon>
        <taxon>Pseudomonadati</taxon>
        <taxon>Bacteroidota</taxon>
        <taxon>Bacteroidia</taxon>
        <taxon>Bacteroidales</taxon>
        <taxon>Prevotellaceae</taxon>
        <taxon>Prevotella</taxon>
    </lineage>
</organism>
<dbReference type="SUPFAM" id="SSF56300">
    <property type="entry name" value="Metallo-dependent phosphatases"/>
    <property type="match status" value="1"/>
</dbReference>
<keyword evidence="2" id="KW-1185">Reference proteome</keyword>
<dbReference type="GeneID" id="94028729"/>
<dbReference type="Proteomes" id="UP000198427">
    <property type="component" value="Unassembled WGS sequence"/>
</dbReference>
<dbReference type="PANTHER" id="PTHR31302:SF0">
    <property type="entry name" value="TRANSMEMBRANE PROTEIN WITH METALLOPHOSPHOESTERASE DOMAIN"/>
    <property type="match status" value="1"/>
</dbReference>
<name>A0A2K9HJE1_9BACT</name>
<dbReference type="KEGG" id="pje:CRM71_04715"/>
<evidence type="ECO:0000313" key="2">
    <source>
        <dbReference type="Proteomes" id="UP000198427"/>
    </source>
</evidence>
<gene>
    <name evidence="1" type="ORF">SAMN06265364_11269</name>
</gene>
<dbReference type="OrthoDB" id="9780884at2"/>
<dbReference type="GO" id="GO:0016787">
    <property type="term" value="F:hydrolase activity"/>
    <property type="evidence" value="ECO:0007669"/>
    <property type="project" value="InterPro"/>
</dbReference>
<dbReference type="AlphaFoldDB" id="A0A2K9HJE1"/>
<comment type="caution">
    <text evidence="1">The sequence shown here is derived from an EMBL/GenBank/DDBJ whole genome shotgun (WGS) entry which is preliminary data.</text>
</comment>
<protein>
    <submittedName>
        <fullName evidence="1">Uncharacterized protein</fullName>
    </submittedName>
</protein>
<dbReference type="PANTHER" id="PTHR31302">
    <property type="entry name" value="TRANSMEMBRANE PROTEIN WITH METALLOPHOSPHOESTERASE DOMAIN-RELATED"/>
    <property type="match status" value="1"/>
</dbReference>
<dbReference type="Pfam" id="PF00149">
    <property type="entry name" value="Metallophos"/>
    <property type="match status" value="1"/>
</dbReference>
<dbReference type="CDD" id="cd07385">
    <property type="entry name" value="MPP_YkuE_C"/>
    <property type="match status" value="1"/>
</dbReference>
<reference evidence="1 2" key="1">
    <citation type="submission" date="2017-06" db="EMBL/GenBank/DDBJ databases">
        <authorList>
            <person name="Varghese N."/>
            <person name="Submissions S."/>
        </authorList>
    </citation>
    <scope>NUCLEOTIDE SEQUENCE [LARGE SCALE GENOMIC DNA]</scope>
    <source>
        <strain evidence="1 2">DSM 26989</strain>
    </source>
</reference>
<dbReference type="InterPro" id="IPR029052">
    <property type="entry name" value="Metallo-depent_PP-like"/>
</dbReference>
<accession>A0A2K9HJE1</accession>
<proteinExistence type="predicted"/>
<evidence type="ECO:0000313" key="1">
    <source>
        <dbReference type="EMBL" id="SNR82074.1"/>
    </source>
</evidence>
<dbReference type="EMBL" id="FZNZ01000012">
    <property type="protein sequence ID" value="SNR82074.1"/>
    <property type="molecule type" value="Genomic_DNA"/>
</dbReference>
<dbReference type="InterPro" id="IPR051158">
    <property type="entry name" value="Metallophosphoesterase_sf"/>
</dbReference>
<dbReference type="InterPro" id="IPR004843">
    <property type="entry name" value="Calcineurin-like_PHP"/>
</dbReference>
<sequence length="369" mass="42136">MNLSRVIVLLLILLIGVGYVSWHVWQLLPMTATGKWVVTGALLLCLVCFFTNFIFGLDDKPMSVAVALYELGSSSLFIGFYLLLFFLVLDLGRLFHLVPRSFFYNSWIGTVSVIVIMTGLFVYGYFNYLHKERVPMVLQSDKPFHQPHRLVMMSDLHLGYHNRADEFRKWVDMINEENPEVILIAGDIIDRSIRALIDQDMASEFHRLKAPVYACLGNHEYYSGEPRAKKFYQDAGIHLLIDEHSVVPLAGGDSILIVGRDDRTNKRRASLRHLIGSAPKGYYTILMDHQPYHLEEAQQAGVDFQLSGHTHYGQVWPISWIEDLIYEDAFGPLQKGDTHYYVSSGIGIWGGKFRIGTRSEYVVADIKKE</sequence>
<dbReference type="Gene3D" id="3.60.21.10">
    <property type="match status" value="1"/>
</dbReference>
<dbReference type="RefSeq" id="WP_089366112.1">
    <property type="nucleotide sequence ID" value="NZ_CP023863.1"/>
</dbReference>